<reference evidence="3" key="1">
    <citation type="submission" date="2010-06" db="EMBL/GenBank/DDBJ databases">
        <authorList>
            <person name="Jiang H."/>
            <person name="Abraham K."/>
            <person name="Ali S."/>
            <person name="Alsbrooks S.L."/>
            <person name="Anim B.N."/>
            <person name="Anosike U.S."/>
            <person name="Attaway T."/>
            <person name="Bandaranaike D.P."/>
            <person name="Battles P.K."/>
            <person name="Bell S.N."/>
            <person name="Bell A.V."/>
            <person name="Beltran B."/>
            <person name="Bickham C."/>
            <person name="Bustamante Y."/>
            <person name="Caleb T."/>
            <person name="Canada A."/>
            <person name="Cardenas V."/>
            <person name="Carter K."/>
            <person name="Chacko J."/>
            <person name="Chandrabose M.N."/>
            <person name="Chavez D."/>
            <person name="Chavez A."/>
            <person name="Chen L."/>
            <person name="Chu H.-S."/>
            <person name="Claassen K.J."/>
            <person name="Cockrell R."/>
            <person name="Collins M."/>
            <person name="Cooper J.A."/>
            <person name="Cree A."/>
            <person name="Curry S.M."/>
            <person name="Da Y."/>
            <person name="Dao M.D."/>
            <person name="Das B."/>
            <person name="Davila M.-L."/>
            <person name="Davy-Carroll L."/>
            <person name="Denson S."/>
            <person name="Dinh H."/>
            <person name="Ebong V.E."/>
            <person name="Edwards J.R."/>
            <person name="Egan A."/>
            <person name="El-Daye J."/>
            <person name="Escobedo L."/>
            <person name="Fernandez S."/>
            <person name="Fernando P.R."/>
            <person name="Flagg N."/>
            <person name="Forbes L.D."/>
            <person name="Fowler R.G."/>
            <person name="Fu Q."/>
            <person name="Gabisi R.A."/>
            <person name="Ganer J."/>
            <person name="Garbino Pronczuk A."/>
            <person name="Garcia R.M."/>
            <person name="Garner T."/>
            <person name="Garrett T.E."/>
            <person name="Gonzalez D.A."/>
            <person name="Hamid H."/>
            <person name="Hawkins E.S."/>
            <person name="Hirani K."/>
            <person name="Hogues M.E."/>
            <person name="Hollins B."/>
            <person name="Hsiao C.-H."/>
            <person name="Jabil R."/>
            <person name="James M.L."/>
            <person name="Jhangiani S.N."/>
            <person name="Johnson B."/>
            <person name="Johnson Q."/>
            <person name="Joshi V."/>
            <person name="Kalu J.B."/>
            <person name="Kam C."/>
            <person name="Kashfia A."/>
            <person name="Keebler J."/>
            <person name="Kisamo H."/>
            <person name="Kovar C.L."/>
            <person name="Lago L.A."/>
            <person name="Lai C.-Y."/>
            <person name="Laidlaw J."/>
            <person name="Lara F."/>
            <person name="Le T.-K."/>
            <person name="Lee S.L."/>
            <person name="Legall F.H."/>
            <person name="Lemon S.J."/>
            <person name="Lewis L.R."/>
            <person name="Li B."/>
            <person name="Liu Y."/>
            <person name="Liu Y.-S."/>
            <person name="Lopez J."/>
            <person name="Lozado R.J."/>
            <person name="Lu J."/>
            <person name="Madu R.C."/>
            <person name="Maheshwari M."/>
            <person name="Maheshwari R."/>
            <person name="Malloy K."/>
            <person name="Martinez E."/>
            <person name="Mathew T."/>
            <person name="Mercado I.C."/>
            <person name="Mercado C."/>
            <person name="Meyer B."/>
            <person name="Montgomery K."/>
            <person name="Morgan M.B."/>
            <person name="Munidasa M."/>
            <person name="Nazareth L.V."/>
            <person name="Nelson J."/>
            <person name="Ng B.M."/>
            <person name="Nguyen N.B."/>
            <person name="Nguyen P.Q."/>
            <person name="Nguyen T."/>
            <person name="Obregon M."/>
            <person name="Okwuonu G.O."/>
            <person name="Onwere C.G."/>
            <person name="Orozco G."/>
            <person name="Parra A."/>
            <person name="Patel S."/>
            <person name="Patil S."/>
            <person name="Perez A."/>
            <person name="Perez Y."/>
            <person name="Pham C."/>
            <person name="Primus E.L."/>
            <person name="Pu L.-L."/>
            <person name="Puazo M."/>
            <person name="Qin X."/>
            <person name="Quiroz J.B."/>
            <person name="Reese J."/>
            <person name="Richards S."/>
            <person name="Rives C.M."/>
            <person name="Robberts R."/>
            <person name="Ruiz S.J."/>
            <person name="Ruiz M.J."/>
            <person name="Santibanez J."/>
            <person name="Schneider B.W."/>
            <person name="Sisson I."/>
            <person name="Smith M."/>
            <person name="Sodergren E."/>
            <person name="Song X.-Z."/>
            <person name="Song B.B."/>
            <person name="Summersgill H."/>
            <person name="Thelus R."/>
            <person name="Thornton R.D."/>
            <person name="Trejos Z.Y."/>
            <person name="Usmani K."/>
            <person name="Vattathil S."/>
            <person name="Villasana D."/>
            <person name="Walker D.L."/>
            <person name="Wang S."/>
            <person name="Wang K."/>
            <person name="White C.S."/>
            <person name="Williams A.C."/>
            <person name="Williamson J."/>
            <person name="Wilson K."/>
            <person name="Woghiren I.O."/>
            <person name="Woodworth J.R."/>
            <person name="Worley K.C."/>
            <person name="Wright R.A."/>
            <person name="Wu W."/>
            <person name="Young L."/>
            <person name="Zhang L."/>
            <person name="Zhang J."/>
            <person name="Zhu Y."/>
            <person name="Muzny D.M."/>
            <person name="Weinstock G."/>
            <person name="Gibbs R.A."/>
        </authorList>
    </citation>
    <scope>NUCLEOTIDE SEQUENCE [LARGE SCALE GENOMIC DNA]</scope>
    <source>
        <strain evidence="3">LSR1</strain>
    </source>
</reference>
<proteinExistence type="predicted"/>
<dbReference type="InterPro" id="IPR036691">
    <property type="entry name" value="Endo/exonu/phosph_ase_sf"/>
</dbReference>
<dbReference type="SUPFAM" id="SSF56219">
    <property type="entry name" value="DNase I-like"/>
    <property type="match status" value="1"/>
</dbReference>
<organism evidence="2 3">
    <name type="scientific">Acyrthosiphon pisum</name>
    <name type="common">Pea aphid</name>
    <dbReference type="NCBI Taxonomy" id="7029"/>
    <lineage>
        <taxon>Eukaryota</taxon>
        <taxon>Metazoa</taxon>
        <taxon>Ecdysozoa</taxon>
        <taxon>Arthropoda</taxon>
        <taxon>Hexapoda</taxon>
        <taxon>Insecta</taxon>
        <taxon>Pterygota</taxon>
        <taxon>Neoptera</taxon>
        <taxon>Paraneoptera</taxon>
        <taxon>Hemiptera</taxon>
        <taxon>Sternorrhyncha</taxon>
        <taxon>Aphidomorpha</taxon>
        <taxon>Aphidoidea</taxon>
        <taxon>Aphididae</taxon>
        <taxon>Macrosiphini</taxon>
        <taxon>Acyrthosiphon</taxon>
    </lineage>
</organism>
<name>A0A8R2JWT3_ACYPI</name>
<dbReference type="RefSeq" id="XP_029348314.1">
    <property type="nucleotide sequence ID" value="XM_029492454.1"/>
</dbReference>
<dbReference type="Proteomes" id="UP000007819">
    <property type="component" value="Unassembled WGS sequence"/>
</dbReference>
<dbReference type="GeneID" id="115034918"/>
<keyword evidence="3" id="KW-1185">Reference proteome</keyword>
<dbReference type="KEGG" id="api:115034918"/>
<evidence type="ECO:0000313" key="3">
    <source>
        <dbReference type="Proteomes" id="UP000007819"/>
    </source>
</evidence>
<dbReference type="EnsemblMetazoa" id="XM_029492454.1">
    <property type="protein sequence ID" value="XP_029348314.1"/>
    <property type="gene ID" value="LOC115034918"/>
</dbReference>
<dbReference type="PANTHER" id="PTHR33395:SF22">
    <property type="entry name" value="REVERSE TRANSCRIPTASE DOMAIN-CONTAINING PROTEIN"/>
    <property type="match status" value="1"/>
</dbReference>
<dbReference type="Pfam" id="PF14529">
    <property type="entry name" value="Exo_endo_phos_2"/>
    <property type="match status" value="1"/>
</dbReference>
<dbReference type="GO" id="GO:0031012">
    <property type="term" value="C:extracellular matrix"/>
    <property type="evidence" value="ECO:0007669"/>
    <property type="project" value="TreeGrafter"/>
</dbReference>
<dbReference type="GO" id="GO:0061343">
    <property type="term" value="P:cell adhesion involved in heart morphogenesis"/>
    <property type="evidence" value="ECO:0007669"/>
    <property type="project" value="TreeGrafter"/>
</dbReference>
<dbReference type="AlphaFoldDB" id="A0A8R2JWT3"/>
<dbReference type="GO" id="GO:0007508">
    <property type="term" value="P:larval heart development"/>
    <property type="evidence" value="ECO:0007669"/>
    <property type="project" value="TreeGrafter"/>
</dbReference>
<dbReference type="InterPro" id="IPR005135">
    <property type="entry name" value="Endo/exonuclease/phosphatase"/>
</dbReference>
<accession>A0A8R2JWT3</accession>
<protein>
    <recommendedName>
        <fullName evidence="1">Endonuclease/exonuclease/phosphatase domain-containing protein</fullName>
    </recommendedName>
</protein>
<dbReference type="GO" id="GO:0003824">
    <property type="term" value="F:catalytic activity"/>
    <property type="evidence" value="ECO:0007669"/>
    <property type="project" value="InterPro"/>
</dbReference>
<dbReference type="OrthoDB" id="6614340at2759"/>
<evidence type="ECO:0000259" key="1">
    <source>
        <dbReference type="Pfam" id="PF14529"/>
    </source>
</evidence>
<evidence type="ECO:0000313" key="2">
    <source>
        <dbReference type="EnsemblMetazoa" id="XP_029348314.1"/>
    </source>
</evidence>
<dbReference type="Gene3D" id="3.60.10.10">
    <property type="entry name" value="Endonuclease/exonuclease/phosphatase"/>
    <property type="match status" value="1"/>
</dbReference>
<feature type="domain" description="Endonuclease/exonuclease/phosphatase" evidence="1">
    <location>
        <begin position="105"/>
        <end position="206"/>
    </location>
</feature>
<sequence length="415" mass="47524">MGYYQNCRGLRTKLGLFKCNVAVFNYIFICLTETWLTNSFHDTELGLHNYVVFRCDRSSQSSSFSRGGGVLVAIRNDVVHNLLPSLINNVEYVFVKFYVNNAAYIVCSVYIPPSSPIPVYESFMSAAQYIINANPGFVFIFSGDFNLPDLSWSNDDFGLIYSSSGPAIHCVPDVFAYNNFFQLNLIPNSNSNFLDLVFSNDSRINIEKSVTGVIPCHPYHPALDIMLTFVDDLPSIDSCHKYYNFRKACYPRISAFLSSFNWLETLATTYIDSATCALYDPLHFCVTSFVPLVVFKPSKFPSWFSKNFKNIVFAKKKMHAKYKASRNPVDYNKFSNLRAQYKYYYKKCYKTFLDNTENMLKVNPRLLWDFVRLAMVFPTLSTSMIKVPLILNPSPVFSHLTLTQSICLPQQVAYL</sequence>
<reference evidence="2" key="2">
    <citation type="submission" date="2022-06" db="UniProtKB">
        <authorList>
            <consortium name="EnsemblMetazoa"/>
        </authorList>
    </citation>
    <scope>IDENTIFICATION</scope>
</reference>
<dbReference type="PANTHER" id="PTHR33395">
    <property type="entry name" value="TRANSCRIPTASE, PUTATIVE-RELATED-RELATED"/>
    <property type="match status" value="1"/>
</dbReference>